<proteinExistence type="predicted"/>
<organism evidence="3 5">
    <name type="scientific">Legionella quateirensis</name>
    <dbReference type="NCBI Taxonomy" id="45072"/>
    <lineage>
        <taxon>Bacteria</taxon>
        <taxon>Pseudomonadati</taxon>
        <taxon>Pseudomonadota</taxon>
        <taxon>Gammaproteobacteria</taxon>
        <taxon>Legionellales</taxon>
        <taxon>Legionellaceae</taxon>
        <taxon>Legionella</taxon>
    </lineage>
</organism>
<gene>
    <name evidence="2" type="ORF">Lqua_1737</name>
    <name evidence="3" type="ORF">NCTC12376_03220</name>
</gene>
<dbReference type="Proteomes" id="UP000254230">
    <property type="component" value="Unassembled WGS sequence"/>
</dbReference>
<reference evidence="2 4" key="1">
    <citation type="submission" date="2015-11" db="EMBL/GenBank/DDBJ databases">
        <title>Genomic analysis of 38 Legionella species identifies large and diverse effector repertoires.</title>
        <authorList>
            <person name="Burstein D."/>
            <person name="Amaro F."/>
            <person name="Zusman T."/>
            <person name="Lifshitz Z."/>
            <person name="Cohen O."/>
            <person name="Gilbert J.A."/>
            <person name="Pupko T."/>
            <person name="Shuman H.A."/>
            <person name="Segal G."/>
        </authorList>
    </citation>
    <scope>NUCLEOTIDE SEQUENCE [LARGE SCALE GENOMIC DNA]</scope>
    <source>
        <strain evidence="2 4">ATCC 49507</strain>
    </source>
</reference>
<evidence type="ECO:0000313" key="3">
    <source>
        <dbReference type="EMBL" id="STY19381.1"/>
    </source>
</evidence>
<feature type="transmembrane region" description="Helical" evidence="1">
    <location>
        <begin position="71"/>
        <end position="95"/>
    </location>
</feature>
<feature type="transmembrane region" description="Helical" evidence="1">
    <location>
        <begin position="147"/>
        <end position="167"/>
    </location>
</feature>
<protein>
    <submittedName>
        <fullName evidence="3">Uncharacterized ACR, YhhQ family COG1738</fullName>
    </submittedName>
</protein>
<dbReference type="Pfam" id="PF02592">
    <property type="entry name" value="Vut_1"/>
    <property type="match status" value="1"/>
</dbReference>
<keyword evidence="1" id="KW-0472">Membrane</keyword>
<feature type="transmembrane region" description="Helical" evidence="1">
    <location>
        <begin position="36"/>
        <end position="59"/>
    </location>
</feature>
<dbReference type="EMBL" id="LNYR01000021">
    <property type="protein sequence ID" value="KTD49285.1"/>
    <property type="molecule type" value="Genomic_DNA"/>
</dbReference>
<feature type="transmembrane region" description="Helical" evidence="1">
    <location>
        <begin position="356"/>
        <end position="381"/>
    </location>
</feature>
<dbReference type="RefSeq" id="WP_058473902.1">
    <property type="nucleotide sequence ID" value="NZ_CAAAIL010000002.1"/>
</dbReference>
<evidence type="ECO:0000256" key="1">
    <source>
        <dbReference type="SAM" id="Phobius"/>
    </source>
</evidence>
<name>A0A378L0K4_9GAMM</name>
<reference evidence="3 5" key="2">
    <citation type="submission" date="2018-06" db="EMBL/GenBank/DDBJ databases">
        <authorList>
            <consortium name="Pathogen Informatics"/>
            <person name="Doyle S."/>
        </authorList>
    </citation>
    <scope>NUCLEOTIDE SEQUENCE [LARGE SCALE GENOMIC DNA]</scope>
    <source>
        <strain evidence="3 5">NCTC12376</strain>
    </source>
</reference>
<dbReference type="OrthoDB" id="5632775at2"/>
<keyword evidence="4" id="KW-1185">Reference proteome</keyword>
<keyword evidence="1" id="KW-0812">Transmembrane</keyword>
<feature type="transmembrane region" description="Helical" evidence="1">
    <location>
        <begin position="282"/>
        <end position="303"/>
    </location>
</feature>
<dbReference type="Proteomes" id="UP000054639">
    <property type="component" value="Unassembled WGS sequence"/>
</dbReference>
<evidence type="ECO:0000313" key="5">
    <source>
        <dbReference type="Proteomes" id="UP000254230"/>
    </source>
</evidence>
<sequence length="431" mass="48879">MKQSLSSQHTSGFLFLSVSVITCLILLINVSFKIIIIQGLVFSISSLLCPLIAGLYLFALRNCTLKEQRHLLNISLMTLYMYCIGVYVLVNLPAAEFMHDNPVYQIVFEDIPKKFFATTISFALSFYLPHLLLCSKTNTILYSPKQCVILAIFGGVGFFTMDFYLLFSAPHAHSFKQIFIDSFMVSSLVLLIIGVSYLSFVLDESQSVSEQINDNPDESSPVYHYLLCFAVSVMLMCLACEYRIVSFTKDSILAASCIFFPITMIVSTVIGELWGYRANLKLALAMIAAQLVFDTLLMGIVALPSPPFYNLNPFYYYILPRRLPAASLSLFVTFLSNAMLLHYLKFLKWELNRPLRILIANICASSLLCLVDYSVLFGGIYSYEQILNLAINVWQYKLMMTLISLPLIFWLCNVLKKNFTPVCRVMDNRIN</sequence>
<feature type="transmembrane region" description="Helical" evidence="1">
    <location>
        <begin position="179"/>
        <end position="202"/>
    </location>
</feature>
<keyword evidence="1" id="KW-1133">Transmembrane helix</keyword>
<feature type="transmembrane region" description="Helical" evidence="1">
    <location>
        <begin position="251"/>
        <end position="270"/>
    </location>
</feature>
<dbReference type="AlphaFoldDB" id="A0A378L0K4"/>
<feature type="transmembrane region" description="Helical" evidence="1">
    <location>
        <begin position="12"/>
        <end position="30"/>
    </location>
</feature>
<dbReference type="STRING" id="45072.Lqua_1737"/>
<feature type="transmembrane region" description="Helical" evidence="1">
    <location>
        <begin position="323"/>
        <end position="344"/>
    </location>
</feature>
<accession>A0A378L0K4</accession>
<evidence type="ECO:0000313" key="2">
    <source>
        <dbReference type="EMBL" id="KTD49285.1"/>
    </source>
</evidence>
<feature type="transmembrane region" description="Helical" evidence="1">
    <location>
        <begin position="222"/>
        <end position="245"/>
    </location>
</feature>
<evidence type="ECO:0000313" key="4">
    <source>
        <dbReference type="Proteomes" id="UP000054639"/>
    </source>
</evidence>
<dbReference type="InterPro" id="IPR003744">
    <property type="entry name" value="YhhQ"/>
</dbReference>
<dbReference type="EMBL" id="UGOW01000001">
    <property type="protein sequence ID" value="STY19381.1"/>
    <property type="molecule type" value="Genomic_DNA"/>
</dbReference>
<feature type="transmembrane region" description="Helical" evidence="1">
    <location>
        <begin position="393"/>
        <end position="415"/>
    </location>
</feature>
<feature type="transmembrane region" description="Helical" evidence="1">
    <location>
        <begin position="115"/>
        <end position="135"/>
    </location>
</feature>